<dbReference type="GO" id="GO:0042803">
    <property type="term" value="F:protein homodimerization activity"/>
    <property type="evidence" value="ECO:0007669"/>
    <property type="project" value="InterPro"/>
</dbReference>
<dbReference type="AlphaFoldDB" id="A0A1B1BPE4"/>
<keyword evidence="8" id="KW-1185">Reference proteome</keyword>
<keyword evidence="3" id="KW-0963">Cytoplasm</keyword>
<dbReference type="EMBL" id="CP016282">
    <property type="protein sequence ID" value="ANP74437.1"/>
    <property type="molecule type" value="Genomic_DNA"/>
</dbReference>
<comment type="subcellular location">
    <subcellularLocation>
        <location evidence="3">Cytoplasm</location>
    </subcellularLocation>
</comment>
<dbReference type="PANTHER" id="PTHR21237">
    <property type="entry name" value="GRPE PROTEIN"/>
    <property type="match status" value="1"/>
</dbReference>
<evidence type="ECO:0000256" key="4">
    <source>
        <dbReference type="RuleBase" id="RU000639"/>
    </source>
</evidence>
<feature type="compositionally biased region" description="Low complexity" evidence="6">
    <location>
        <begin position="17"/>
        <end position="52"/>
    </location>
</feature>
<dbReference type="GO" id="GO:0051082">
    <property type="term" value="F:unfolded protein binding"/>
    <property type="evidence" value="ECO:0007669"/>
    <property type="project" value="TreeGrafter"/>
</dbReference>
<dbReference type="RefSeq" id="WP_066598366.1">
    <property type="nucleotide sequence ID" value="NZ_CP016282.1"/>
</dbReference>
<dbReference type="PATRIC" id="fig|670052.7.peg.3618"/>
<dbReference type="PANTHER" id="PTHR21237:SF23">
    <property type="entry name" value="GRPE PROTEIN HOMOLOG, MITOCHONDRIAL"/>
    <property type="match status" value="1"/>
</dbReference>
<dbReference type="STRING" id="670052.PA27867_3514"/>
<feature type="region of interest" description="Disordered" evidence="6">
    <location>
        <begin position="1"/>
        <end position="72"/>
    </location>
</feature>
<dbReference type="CDD" id="cd00446">
    <property type="entry name" value="GrpE"/>
    <property type="match status" value="1"/>
</dbReference>
<comment type="similarity">
    <text evidence="1 3 5">Belongs to the GrpE family.</text>
</comment>
<dbReference type="Proteomes" id="UP000092582">
    <property type="component" value="Chromosome 1"/>
</dbReference>
<sequence length="228" mass="24021">MGDSKRPDENRPEEESASAAGAPDSGAPAAGGSDAATDAEAELAAAVGATEASEVKQGESPDAASAEGIEEDELTVQDILDAATLEANDPSNEHLADLKRVTAEYANYRKRTEANREIERERVTGEVVKVLLPVLDDLFRAEKHGDLEGDTAFATIAAKLRASTERIGLKPYGSVGDVFDPTVHEAIFQQPSPDVEVETVGDVVETGYYLGSSLLRVAKVVVQVPSDG</sequence>
<dbReference type="HAMAP" id="MF_01151">
    <property type="entry name" value="GrpE"/>
    <property type="match status" value="1"/>
</dbReference>
<keyword evidence="3 4" id="KW-0346">Stress response</keyword>
<dbReference type="GO" id="GO:0000774">
    <property type="term" value="F:adenyl-nucleotide exchange factor activity"/>
    <property type="evidence" value="ECO:0007669"/>
    <property type="project" value="InterPro"/>
</dbReference>
<protein>
    <recommendedName>
        <fullName evidence="3 4">Protein GrpE</fullName>
    </recommendedName>
    <alternativeName>
        <fullName evidence="3">HSP-70 cofactor</fullName>
    </alternativeName>
</protein>
<dbReference type="SUPFAM" id="SSF58014">
    <property type="entry name" value="Coiled-coil domain of nucleotide exchange factor GrpE"/>
    <property type="match status" value="1"/>
</dbReference>
<evidence type="ECO:0000256" key="2">
    <source>
        <dbReference type="ARBA" id="ARBA00023186"/>
    </source>
</evidence>
<evidence type="ECO:0000256" key="5">
    <source>
        <dbReference type="RuleBase" id="RU004478"/>
    </source>
</evidence>
<evidence type="ECO:0000313" key="8">
    <source>
        <dbReference type="Proteomes" id="UP000092582"/>
    </source>
</evidence>
<dbReference type="Gene3D" id="2.30.22.10">
    <property type="entry name" value="Head domain of nucleotide exchange factor GrpE"/>
    <property type="match status" value="1"/>
</dbReference>
<dbReference type="GO" id="GO:0006457">
    <property type="term" value="P:protein folding"/>
    <property type="evidence" value="ECO:0007669"/>
    <property type="project" value="InterPro"/>
</dbReference>
<feature type="compositionally biased region" description="Basic and acidic residues" evidence="6">
    <location>
        <begin position="1"/>
        <end position="14"/>
    </location>
</feature>
<evidence type="ECO:0000256" key="3">
    <source>
        <dbReference type="HAMAP-Rule" id="MF_01151"/>
    </source>
</evidence>
<evidence type="ECO:0000256" key="1">
    <source>
        <dbReference type="ARBA" id="ARBA00009054"/>
    </source>
</evidence>
<keyword evidence="2 3" id="KW-0143">Chaperone</keyword>
<evidence type="ECO:0000313" key="7">
    <source>
        <dbReference type="EMBL" id="ANP74437.1"/>
    </source>
</evidence>
<dbReference type="Pfam" id="PF01025">
    <property type="entry name" value="GrpE"/>
    <property type="match status" value="1"/>
</dbReference>
<dbReference type="InterPro" id="IPR013805">
    <property type="entry name" value="GrpE_CC"/>
</dbReference>
<accession>A0A1B1BPE4</accession>
<dbReference type="PRINTS" id="PR00773">
    <property type="entry name" value="GRPEPROTEIN"/>
</dbReference>
<dbReference type="Gene3D" id="3.90.20.20">
    <property type="match status" value="1"/>
</dbReference>
<dbReference type="PROSITE" id="PS01071">
    <property type="entry name" value="GRPE"/>
    <property type="match status" value="1"/>
</dbReference>
<comment type="subunit">
    <text evidence="3">Homodimer.</text>
</comment>
<dbReference type="InterPro" id="IPR009012">
    <property type="entry name" value="GrpE_head"/>
</dbReference>
<proteinExistence type="inferred from homology"/>
<dbReference type="GO" id="GO:0051087">
    <property type="term" value="F:protein-folding chaperone binding"/>
    <property type="evidence" value="ECO:0007669"/>
    <property type="project" value="InterPro"/>
</dbReference>
<gene>
    <name evidence="3" type="primary">grpE</name>
    <name evidence="7" type="ORF">PA27867_3514</name>
</gene>
<comment type="function">
    <text evidence="3 4">Participates actively in the response to hyperosmotic and heat shock by preventing the aggregation of stress-denatured proteins, in association with DnaK and GrpE. It is the nucleotide exchange factor for DnaK and may function as a thermosensor. Unfolded proteins bind initially to DnaJ; upon interaction with the DnaJ-bound protein, DnaK hydrolyzes its bound ATP, resulting in the formation of a stable complex. GrpE releases ADP from DnaK; ATP binding to DnaK triggers the release of the substrate protein, thus completing the reaction cycle. Several rounds of ATP-dependent interactions between DnaJ, DnaK and GrpE are required for fully efficient folding.</text>
</comment>
<dbReference type="OrthoDB" id="5191115at2"/>
<dbReference type="SUPFAM" id="SSF51064">
    <property type="entry name" value="Head domain of nucleotide exchange factor GrpE"/>
    <property type="match status" value="1"/>
</dbReference>
<dbReference type="GO" id="GO:0005737">
    <property type="term" value="C:cytoplasm"/>
    <property type="evidence" value="ECO:0007669"/>
    <property type="project" value="UniProtKB-SubCell"/>
</dbReference>
<name>A0A1B1BPE4_9MICO</name>
<dbReference type="InterPro" id="IPR000740">
    <property type="entry name" value="GrpE"/>
</dbReference>
<organism evidence="7 8">
    <name type="scientific">Cryobacterium arcticum</name>
    <dbReference type="NCBI Taxonomy" id="670052"/>
    <lineage>
        <taxon>Bacteria</taxon>
        <taxon>Bacillati</taxon>
        <taxon>Actinomycetota</taxon>
        <taxon>Actinomycetes</taxon>
        <taxon>Micrococcales</taxon>
        <taxon>Microbacteriaceae</taxon>
        <taxon>Cryobacterium</taxon>
    </lineage>
</organism>
<reference evidence="7 8" key="1">
    <citation type="submission" date="2016-06" db="EMBL/GenBank/DDBJ databases">
        <title>Genome sequencing of Cryobacterium arcticum PAMC 27867.</title>
        <authorList>
            <person name="Lee J."/>
            <person name="Kim O.-S."/>
        </authorList>
    </citation>
    <scope>NUCLEOTIDE SEQUENCE [LARGE SCALE GENOMIC DNA]</scope>
    <source>
        <strain evidence="7 8">PAMC 27867</strain>
    </source>
</reference>
<dbReference type="KEGG" id="cart:PA27867_3514"/>
<evidence type="ECO:0000256" key="6">
    <source>
        <dbReference type="SAM" id="MobiDB-lite"/>
    </source>
</evidence>